<evidence type="ECO:0000313" key="1">
    <source>
        <dbReference type="EMBL" id="GAM60685.1"/>
    </source>
</evidence>
<reference evidence="1 2" key="2">
    <citation type="submission" date="2015-01" db="EMBL/GenBank/DDBJ databases">
        <authorList>
            <consortium name="NBRP consortium"/>
            <person name="Sawabe T."/>
            <person name="Meirelles P."/>
            <person name="Feng G."/>
            <person name="Sayaka M."/>
            <person name="Hattori M."/>
            <person name="Ohkuma M."/>
        </authorList>
    </citation>
    <scope>NUCLEOTIDE SEQUENCE [LARGE SCALE GENOMIC DNA]</scope>
    <source>
        <strain evidence="1 2">JCM19232</strain>
    </source>
</reference>
<organism evidence="1 2">
    <name type="scientific">Vibrio ishigakensis</name>
    <dbReference type="NCBI Taxonomy" id="1481914"/>
    <lineage>
        <taxon>Bacteria</taxon>
        <taxon>Pseudomonadati</taxon>
        <taxon>Pseudomonadota</taxon>
        <taxon>Gammaproteobacteria</taxon>
        <taxon>Vibrionales</taxon>
        <taxon>Vibrionaceae</taxon>
        <taxon>Vibrio</taxon>
    </lineage>
</organism>
<reference evidence="1 2" key="1">
    <citation type="submission" date="2015-01" db="EMBL/GenBank/DDBJ databases">
        <title>Vibrio sp. C5 JCM 19232 whole genome shotgun sequence.</title>
        <authorList>
            <person name="Sawabe T."/>
            <person name="Meirelles P."/>
            <person name="Feng G."/>
            <person name="Sayaka M."/>
            <person name="Hattori M."/>
            <person name="Ohkuma M."/>
        </authorList>
    </citation>
    <scope>NUCLEOTIDE SEQUENCE [LARGE SCALE GENOMIC DNA]</scope>
    <source>
        <strain evidence="1 2">JCM19232</strain>
    </source>
</reference>
<proteinExistence type="predicted"/>
<dbReference type="EMBL" id="BBSA01000002">
    <property type="protein sequence ID" value="GAM60685.1"/>
    <property type="molecule type" value="Genomic_DNA"/>
</dbReference>
<accession>A0A0B8P1M7</accession>
<dbReference type="AlphaFoldDB" id="A0A0B8P1M7"/>
<gene>
    <name evidence="1" type="ORF">JCM19232_3627</name>
</gene>
<evidence type="ECO:0000313" key="2">
    <source>
        <dbReference type="Proteomes" id="UP000031670"/>
    </source>
</evidence>
<comment type="caution">
    <text evidence="1">The sequence shown here is derived from an EMBL/GenBank/DDBJ whole genome shotgun (WGS) entry which is preliminary data.</text>
</comment>
<name>A0A0B8P1M7_9VIBR</name>
<sequence>MEERVKDRELAQMGSASVAMVTHKESVCIRKNNASPVERNFYKLVAPSWSREGWVFLS</sequence>
<protein>
    <submittedName>
        <fullName evidence="1">Uncharacterized protein</fullName>
    </submittedName>
</protein>
<dbReference type="Proteomes" id="UP000031670">
    <property type="component" value="Unassembled WGS sequence"/>
</dbReference>